<comment type="caution">
    <text evidence="2">The sequence shown here is derived from an EMBL/GenBank/DDBJ whole genome shotgun (WGS) entry which is preliminary data.</text>
</comment>
<dbReference type="Proteomes" id="UP000248889">
    <property type="component" value="Unassembled WGS sequence"/>
</dbReference>
<dbReference type="InterPro" id="IPR036250">
    <property type="entry name" value="AcylCo_DH-like_C"/>
</dbReference>
<dbReference type="PIRSF" id="PIRSF016578">
    <property type="entry name" value="HsaA"/>
    <property type="match status" value="1"/>
</dbReference>
<dbReference type="OrthoDB" id="2986495at2"/>
<dbReference type="Gene3D" id="2.40.110.10">
    <property type="entry name" value="Butyryl-CoA Dehydrogenase, subunit A, domain 2"/>
    <property type="match status" value="1"/>
</dbReference>
<dbReference type="RefSeq" id="WP_111502591.1">
    <property type="nucleotide sequence ID" value="NZ_QKYN01000074.1"/>
</dbReference>
<dbReference type="GO" id="GO:0050660">
    <property type="term" value="F:flavin adenine dinucleotide binding"/>
    <property type="evidence" value="ECO:0007669"/>
    <property type="project" value="InterPro"/>
</dbReference>
<dbReference type="PANTHER" id="PTHR43884">
    <property type="entry name" value="ACYL-COA DEHYDROGENASE"/>
    <property type="match status" value="1"/>
</dbReference>
<protein>
    <submittedName>
        <fullName evidence="2">Acyl-CoA dehydrogenase</fullName>
    </submittedName>
</protein>
<gene>
    <name evidence="2" type="ORF">DN069_19740</name>
</gene>
<dbReference type="InterPro" id="IPR046373">
    <property type="entry name" value="Acyl-CoA_Oxase/DH_mid-dom_sf"/>
</dbReference>
<feature type="domain" description="Acyl-CoA dehydrogenase/oxidase N-terminal" evidence="1">
    <location>
        <begin position="20"/>
        <end position="83"/>
    </location>
</feature>
<dbReference type="EMBL" id="QKYN01000074">
    <property type="protein sequence ID" value="RAG83984.1"/>
    <property type="molecule type" value="Genomic_DNA"/>
</dbReference>
<sequence>MSFPQADEALNRLPRVVDLLAARADEHDREGAFPYQGIEEVHAAGLLTLTVAADHGGAGAGLTETVRLLAALGSGDPSVALLAGDTLLAHEAQARTRRWPAAAYRALLTDSRRGPALVGLLPPGGPGAEAGAEVRAQQSPDGWQLNGREHGVPGAEALAWLLVAAGTDPAEGSAEEPGPAVFLLPGDTPGLIVEPGSDQLGLRAAAHQDVHFEQVLLDDTHRLPPPDARDEAGRRLAVAAICLGTGRAARDWLTRHVKELSELDRGALELELMAAEELLTGLAAAVDAARPGADRRARLLAPRVADLALAVVHRSVALAGPAGLHRTVSLERHLRDGLSARALLPAGAPLLRAAAEAE</sequence>
<dbReference type="SUPFAM" id="SSF47203">
    <property type="entry name" value="Acyl-CoA dehydrogenase C-terminal domain-like"/>
    <property type="match status" value="1"/>
</dbReference>
<evidence type="ECO:0000313" key="3">
    <source>
        <dbReference type="Proteomes" id="UP000248889"/>
    </source>
</evidence>
<dbReference type="SUPFAM" id="SSF56645">
    <property type="entry name" value="Acyl-CoA dehydrogenase NM domain-like"/>
    <property type="match status" value="1"/>
</dbReference>
<evidence type="ECO:0000313" key="2">
    <source>
        <dbReference type="EMBL" id="RAG83984.1"/>
    </source>
</evidence>
<accession>A0A2X0IG15</accession>
<dbReference type="AlphaFoldDB" id="A0A2X0IG15"/>
<dbReference type="InterPro" id="IPR009100">
    <property type="entry name" value="AcylCoA_DH/oxidase_NM_dom_sf"/>
</dbReference>
<dbReference type="InterPro" id="IPR013786">
    <property type="entry name" value="AcylCoA_DH/ox_N"/>
</dbReference>
<dbReference type="Gene3D" id="1.10.540.10">
    <property type="entry name" value="Acyl-CoA dehydrogenase/oxidase, N-terminal domain"/>
    <property type="match status" value="1"/>
</dbReference>
<dbReference type="PANTHER" id="PTHR43884:SF12">
    <property type="entry name" value="ISOVALERYL-COA DEHYDROGENASE, MITOCHONDRIAL-RELATED"/>
    <property type="match status" value="1"/>
</dbReference>
<name>A0A2X0IG15_9ACTN</name>
<proteinExistence type="predicted"/>
<organism evidence="2 3">
    <name type="scientific">Streptacidiphilus pinicola</name>
    <dbReference type="NCBI Taxonomy" id="2219663"/>
    <lineage>
        <taxon>Bacteria</taxon>
        <taxon>Bacillati</taxon>
        <taxon>Actinomycetota</taxon>
        <taxon>Actinomycetes</taxon>
        <taxon>Kitasatosporales</taxon>
        <taxon>Streptomycetaceae</taxon>
        <taxon>Streptacidiphilus</taxon>
    </lineage>
</organism>
<dbReference type="InterPro" id="IPR037069">
    <property type="entry name" value="AcylCoA_DH/ox_N_sf"/>
</dbReference>
<dbReference type="Pfam" id="PF02771">
    <property type="entry name" value="Acyl-CoA_dh_N"/>
    <property type="match status" value="1"/>
</dbReference>
<keyword evidence="3" id="KW-1185">Reference proteome</keyword>
<reference evidence="2 3" key="1">
    <citation type="submission" date="2018-06" db="EMBL/GenBank/DDBJ databases">
        <title>Streptacidiphilus pinicola sp. nov., isolated from pine grove soil.</title>
        <authorList>
            <person name="Roh S.G."/>
            <person name="Park S."/>
            <person name="Kim M.-K."/>
            <person name="Yun B.-R."/>
            <person name="Park J."/>
            <person name="Kim M.J."/>
            <person name="Kim Y.S."/>
            <person name="Kim S.B."/>
        </authorList>
    </citation>
    <scope>NUCLEOTIDE SEQUENCE [LARGE SCALE GENOMIC DNA]</scope>
    <source>
        <strain evidence="2 3">MMS16-CNU450</strain>
    </source>
</reference>
<dbReference type="GO" id="GO:0003995">
    <property type="term" value="F:acyl-CoA dehydrogenase activity"/>
    <property type="evidence" value="ECO:0007669"/>
    <property type="project" value="TreeGrafter"/>
</dbReference>
<dbReference type="Gene3D" id="1.20.140.10">
    <property type="entry name" value="Butyryl-CoA Dehydrogenase, subunit A, domain 3"/>
    <property type="match status" value="1"/>
</dbReference>
<evidence type="ECO:0000259" key="1">
    <source>
        <dbReference type="Pfam" id="PF02771"/>
    </source>
</evidence>